<dbReference type="RefSeq" id="WP_320319813.1">
    <property type="nucleotide sequence ID" value="NZ_JAVIIP010000003.1"/>
</dbReference>
<dbReference type="EMBL" id="JAVIIP010000003">
    <property type="protein sequence ID" value="MDX8537035.1"/>
    <property type="molecule type" value="Genomic_DNA"/>
</dbReference>
<name>A0ABU5AID0_9HYPH</name>
<gene>
    <name evidence="1" type="ORF">RFM23_05285</name>
</gene>
<evidence type="ECO:0000313" key="2">
    <source>
        <dbReference type="Proteomes" id="UP001276564"/>
    </source>
</evidence>
<sequence>MAAFMERNGRWTAIVKIKPFPRRTKTFATQAEAERWAIAQEAEIRGDKPRPTTWHEIQRLPRHDPEASAVGIYFLFDGEQCVYVGQSRQVHTRVREHRARRRGQFTTYAWIPCRLEELDEVEREYIELLQPPLNTMWTFERHRDQYDRSTTQAK</sequence>
<protein>
    <recommendedName>
        <fullName evidence="3">GIY-YIG domain-containing protein</fullName>
    </recommendedName>
</protein>
<evidence type="ECO:0000313" key="1">
    <source>
        <dbReference type="EMBL" id="MDX8537035.1"/>
    </source>
</evidence>
<proteinExistence type="predicted"/>
<reference evidence="1 2" key="1">
    <citation type="submission" date="2023-08" db="EMBL/GenBank/DDBJ databases">
        <title>Implementing the SeqCode for naming new Mesorhizobium species isolated from Vachellia karroo root nodules.</title>
        <authorList>
            <person name="Van Lill M."/>
        </authorList>
    </citation>
    <scope>NUCLEOTIDE SEQUENCE [LARGE SCALE GENOMIC DNA]</scope>
    <source>
        <strain evidence="1 2">VK4B</strain>
    </source>
</reference>
<keyword evidence="2" id="KW-1185">Reference proteome</keyword>
<comment type="caution">
    <text evidence="1">The sequence shown here is derived from an EMBL/GenBank/DDBJ whole genome shotgun (WGS) entry which is preliminary data.</text>
</comment>
<evidence type="ECO:0008006" key="3">
    <source>
        <dbReference type="Google" id="ProtNLM"/>
    </source>
</evidence>
<dbReference type="Proteomes" id="UP001276564">
    <property type="component" value="Unassembled WGS sequence"/>
</dbReference>
<dbReference type="SUPFAM" id="SSF82771">
    <property type="entry name" value="GIY-YIG endonuclease"/>
    <property type="match status" value="1"/>
</dbReference>
<organism evidence="1 2">
    <name type="scientific">Mesorhizobium abyssinicae</name>
    <dbReference type="NCBI Taxonomy" id="1209958"/>
    <lineage>
        <taxon>Bacteria</taxon>
        <taxon>Pseudomonadati</taxon>
        <taxon>Pseudomonadota</taxon>
        <taxon>Alphaproteobacteria</taxon>
        <taxon>Hyphomicrobiales</taxon>
        <taxon>Phyllobacteriaceae</taxon>
        <taxon>Mesorhizobium</taxon>
    </lineage>
</organism>
<accession>A0ABU5AID0</accession>
<dbReference type="InterPro" id="IPR035901">
    <property type="entry name" value="GIY-YIG_endonuc_sf"/>
</dbReference>